<reference evidence="1 2" key="1">
    <citation type="journal article" date="2020" name="Biotechnol. Biofuels">
        <title>New insights from the biogas microbiome by comprehensive genome-resolved metagenomics of nearly 1600 species originating from multiple anaerobic digesters.</title>
        <authorList>
            <person name="Campanaro S."/>
            <person name="Treu L."/>
            <person name="Rodriguez-R L.M."/>
            <person name="Kovalovszki A."/>
            <person name="Ziels R.M."/>
            <person name="Maus I."/>
            <person name="Zhu X."/>
            <person name="Kougias P.G."/>
            <person name="Basile A."/>
            <person name="Luo G."/>
            <person name="Schluter A."/>
            <person name="Konstantinidis K.T."/>
            <person name="Angelidaki I."/>
        </authorList>
    </citation>
    <scope>NUCLEOTIDE SEQUENCE [LARGE SCALE GENOMIC DNA]</scope>
    <source>
        <strain evidence="1">AS22ysBPME_79</strain>
    </source>
</reference>
<dbReference type="EMBL" id="JAAZKV010000019">
    <property type="protein sequence ID" value="NMA44713.1"/>
    <property type="molecule type" value="Genomic_DNA"/>
</dbReference>
<dbReference type="PANTHER" id="PTHR35866:SF1">
    <property type="entry name" value="YKGJ FAMILY CYSTEINE CLUSTER PROTEIN"/>
    <property type="match status" value="1"/>
</dbReference>
<evidence type="ECO:0000313" key="2">
    <source>
        <dbReference type="Proteomes" id="UP000526302"/>
    </source>
</evidence>
<sequence>MKKSPNKQLSNKQESEICLNCGECCKRYFITVLPDESKKISKKLKISEKTFLEKHCELHIKIYPKSVKGILTFPSTFFPQKIFDQIKKEVGIVNDSYFVVPQVVLKRDIVEFTGKKVCTFLNENNFCKIYSVRPEPCKLFPFIAVEGIREQYPFCVLFQKTHKNLSKKSSVYFKKVKSYFKKVNDKKFCGVWKNPPKFGQLYLADKYICEISLEELNLMLMDQKE</sequence>
<protein>
    <submittedName>
        <fullName evidence="1">YkgJ family cysteine cluster protein</fullName>
    </submittedName>
</protein>
<gene>
    <name evidence="1" type="ORF">GX950_02805</name>
</gene>
<dbReference type="InterPro" id="IPR005358">
    <property type="entry name" value="Puta_zinc/iron-chelating_dom"/>
</dbReference>
<accession>A0A7K4BZP7</accession>
<dbReference type="Pfam" id="PF03692">
    <property type="entry name" value="CxxCxxCC"/>
    <property type="match status" value="1"/>
</dbReference>
<evidence type="ECO:0000313" key="1">
    <source>
        <dbReference type="EMBL" id="NMA44713.1"/>
    </source>
</evidence>
<dbReference type="PANTHER" id="PTHR35866">
    <property type="entry name" value="PUTATIVE-RELATED"/>
    <property type="match status" value="1"/>
</dbReference>
<comment type="caution">
    <text evidence="1">The sequence shown here is derived from an EMBL/GenBank/DDBJ whole genome shotgun (WGS) entry which is preliminary data.</text>
</comment>
<proteinExistence type="predicted"/>
<organism evidence="1 2">
    <name type="scientific">Candidatus Iainarchaeum sp</name>
    <dbReference type="NCBI Taxonomy" id="3101447"/>
    <lineage>
        <taxon>Archaea</taxon>
        <taxon>Candidatus Iainarchaeota</taxon>
        <taxon>Candidatus Iainarchaeia</taxon>
        <taxon>Candidatus Iainarchaeales</taxon>
        <taxon>Candidatus Iainarchaeaceae</taxon>
        <taxon>Candidatus Iainarchaeum</taxon>
    </lineage>
</organism>
<dbReference type="AlphaFoldDB" id="A0A7K4BZP7"/>
<name>A0A7K4BZP7_9ARCH</name>
<dbReference type="Proteomes" id="UP000526302">
    <property type="component" value="Unassembled WGS sequence"/>
</dbReference>